<dbReference type="eggNOG" id="COG1315">
    <property type="taxonomic scope" value="Bacteria"/>
</dbReference>
<comment type="caution">
    <text evidence="2">The sequence shown here is derived from an EMBL/GenBank/DDBJ whole genome shotgun (WGS) entry which is preliminary data.</text>
</comment>
<evidence type="ECO:0000313" key="2">
    <source>
        <dbReference type="EMBL" id="KGR90272.1"/>
    </source>
</evidence>
<name>A0A0A3JTG9_9BACL</name>
<gene>
    <name evidence="2" type="ORF">CD30_12445</name>
</gene>
<reference evidence="2 3" key="1">
    <citation type="submission" date="2014-02" db="EMBL/GenBank/DDBJ databases">
        <title>Draft genome sequence of Lysinibacillus massiliensis CCUG 49529.</title>
        <authorList>
            <person name="Zhang F."/>
            <person name="Wang G."/>
            <person name="Zhang L."/>
        </authorList>
    </citation>
    <scope>NUCLEOTIDE SEQUENCE [LARGE SCALE GENOMIC DNA]</scope>
    <source>
        <strain evidence="2 3">CCUG 49529</strain>
    </source>
</reference>
<feature type="domain" description="RNA-binding protein KhpB N-terminal" evidence="1">
    <location>
        <begin position="6"/>
        <end position="57"/>
    </location>
</feature>
<keyword evidence="3" id="KW-1185">Reference proteome</keyword>
<dbReference type="Gene3D" id="3.30.30.80">
    <property type="entry name" value="probable RNA-binding protein from clostridium symbiosum atcc 14940"/>
    <property type="match status" value="1"/>
</dbReference>
<dbReference type="RefSeq" id="WP_036177243.1">
    <property type="nucleotide sequence ID" value="NZ_AVCZ01000022.1"/>
</dbReference>
<dbReference type="InterPro" id="IPR046866">
    <property type="entry name" value="FapA_N"/>
</dbReference>
<dbReference type="EMBL" id="JPVQ01000022">
    <property type="protein sequence ID" value="KGR90272.1"/>
    <property type="molecule type" value="Genomic_DNA"/>
</dbReference>
<dbReference type="InterPro" id="IPR005646">
    <property type="entry name" value="FapA"/>
</dbReference>
<evidence type="ECO:0000313" key="3">
    <source>
        <dbReference type="Proteomes" id="UP000030595"/>
    </source>
</evidence>
<dbReference type="InterPro" id="IPR046865">
    <property type="entry name" value="FapA_b_solenoid"/>
</dbReference>
<organism evidence="2 3">
    <name type="scientific">Ureibacillus massiliensis 4400831 = CIP 108448 = CCUG 49529</name>
    <dbReference type="NCBI Taxonomy" id="1211035"/>
    <lineage>
        <taxon>Bacteria</taxon>
        <taxon>Bacillati</taxon>
        <taxon>Bacillota</taxon>
        <taxon>Bacilli</taxon>
        <taxon>Bacillales</taxon>
        <taxon>Caryophanaceae</taxon>
        <taxon>Ureibacillus</taxon>
    </lineage>
</organism>
<dbReference type="SMART" id="SM01245">
    <property type="entry name" value="Jag_N"/>
    <property type="match status" value="1"/>
</dbReference>
<sequence>MGELITSKGKNAKEAVDLALSLLGKDISEVEIEILKHEEKSFLGLKSKPAVVRVKVKDEVMLIEDELNESSHLVTDNDIDSASQSIEEFLSSIENESQNTDVNFNLDPFEIENLRGKAWIIDGKIYCKDAGNKYPLIEPSKDVRIFKNGMLIQSTEIITETDVFKIEAPSEEILPSWELSISKDKLEVRLQIKVGKKISYTPIDLEPSDYLKIETVKAITPLTIQLSEVLNKLKELRVVHGIDYTEINKACATEEDGDYIIAKGTPATQGKNGTFQLFNDIEVKKQLKERVDGSVDFRETREFPSVHFGQIIGEAMPPIEGKSGMDVTGTVIEPEAVYPIILKAGTGVILVDNSKVVSTETGYPEVKIVGQLATVSVVPKLVIQHDVTIETGNVHYLGAVEVKASIQDNMTVEAKGNIKVGSNVIRAKVLSGKSIIVENNIIASSLTSGNGILQKLELSKELLRFSKGLKNLIVAMKQLSQASAFKVQSLNVTGLGPLVKILFNSKFKDMPPLINSIVNRTREYSSILESDWIDFAELINKEFIAFHQSSLKNEEDLERIVSQAESLYLPVMDENEAESTFIRANFVQSSDLYSSGDILITGQGVYSSKLYARKNIKINGFVRGGDIYAENSVIINEVGFRASSYVKINVSKDGYIKIKSASPNTIIQVGGQSQILYNPAKNIDARLDQYGNLVISKEE</sequence>
<dbReference type="InterPro" id="IPR032782">
    <property type="entry name" value="KhpB_N"/>
</dbReference>
<evidence type="ECO:0000259" key="1">
    <source>
        <dbReference type="SMART" id="SM01245"/>
    </source>
</evidence>
<dbReference type="InterPro" id="IPR038247">
    <property type="entry name" value="Jag_N_dom_sf"/>
</dbReference>
<dbReference type="Proteomes" id="UP000030595">
    <property type="component" value="Unassembled WGS sequence"/>
</dbReference>
<dbReference type="Pfam" id="PF14804">
    <property type="entry name" value="Jag_N"/>
    <property type="match status" value="1"/>
</dbReference>
<proteinExistence type="predicted"/>
<dbReference type="AlphaFoldDB" id="A0A0A3JTG9"/>
<dbReference type="Pfam" id="PF03961">
    <property type="entry name" value="FapA"/>
    <property type="match status" value="1"/>
</dbReference>
<dbReference type="PANTHER" id="PTHR38032">
    <property type="entry name" value="POLYMERASE-RELATED"/>
    <property type="match status" value="1"/>
</dbReference>
<dbReference type="Pfam" id="PF20250">
    <property type="entry name" value="FapA_N"/>
    <property type="match status" value="1"/>
</dbReference>
<dbReference type="PANTHER" id="PTHR38032:SF1">
    <property type="entry name" value="RNA-BINDING PROTEIN KHPB N-TERMINAL DOMAIN-CONTAINING PROTEIN"/>
    <property type="match status" value="1"/>
</dbReference>
<accession>A0A0A3JTG9</accession>
<protein>
    <recommendedName>
        <fullName evidence="1">RNA-binding protein KhpB N-terminal domain-containing protein</fullName>
    </recommendedName>
</protein>